<evidence type="ECO:0000313" key="12">
    <source>
        <dbReference type="Proteomes" id="UP000789759"/>
    </source>
</evidence>
<dbReference type="GO" id="GO:0016020">
    <property type="term" value="C:membrane"/>
    <property type="evidence" value="ECO:0007669"/>
    <property type="project" value="UniProtKB-SubCell"/>
</dbReference>
<feature type="transmembrane region" description="Helical" evidence="7">
    <location>
        <begin position="129"/>
        <end position="148"/>
    </location>
</feature>
<feature type="compositionally biased region" description="Basic and acidic residues" evidence="6">
    <location>
        <begin position="298"/>
        <end position="314"/>
    </location>
</feature>
<feature type="compositionally biased region" description="Basic residues" evidence="6">
    <location>
        <begin position="328"/>
        <end position="338"/>
    </location>
</feature>
<organism evidence="11 12">
    <name type="scientific">Cetraspora pellucida</name>
    <dbReference type="NCBI Taxonomy" id="1433469"/>
    <lineage>
        <taxon>Eukaryota</taxon>
        <taxon>Fungi</taxon>
        <taxon>Fungi incertae sedis</taxon>
        <taxon>Mucoromycota</taxon>
        <taxon>Glomeromycotina</taxon>
        <taxon>Glomeromycetes</taxon>
        <taxon>Diversisporales</taxon>
        <taxon>Gigasporaceae</taxon>
        <taxon>Cetraspora</taxon>
    </lineage>
</organism>
<dbReference type="Gene3D" id="1.10.10.60">
    <property type="entry name" value="Homeodomain-like"/>
    <property type="match status" value="1"/>
</dbReference>
<dbReference type="AlphaFoldDB" id="A0A9N9HXH8"/>
<dbReference type="InterPro" id="IPR003121">
    <property type="entry name" value="SWIB_MDM2_domain"/>
</dbReference>
<keyword evidence="3 7" id="KW-1133">Transmembrane helix</keyword>
<protein>
    <submittedName>
        <fullName evidence="11">16644_t:CDS:1</fullName>
    </submittedName>
</protein>
<dbReference type="Proteomes" id="UP000789759">
    <property type="component" value="Unassembled WGS sequence"/>
</dbReference>
<dbReference type="InterPro" id="IPR036885">
    <property type="entry name" value="SWIB_MDM2_dom_sf"/>
</dbReference>
<evidence type="ECO:0000256" key="3">
    <source>
        <dbReference type="ARBA" id="ARBA00022989"/>
    </source>
</evidence>
<sequence>MEPASSEVLFESFFDSISLPKLAYHWHVIILSSLGCTATLASSRFISPVLFPKTYNSLPRIKRLSWDIHWVSMVHCLTVIFLSFPIFYQEELEKDKIFGYNAYAGNVYSIACGYFLWDTLMSLYYVKEFGFGFALHGLCCFGVFIFAFRPFLNYYGPVFLMYEISTPFLNMHWFMDKLGLGGTLPHKINGWIDEMTDVNISTFIPTIKSILRNSDPNEITARDIRTKLEEDFNVDLTDRKHEVQQLIEKCFDDLEIGEESASSDDFKTDIKVEKKKKKHYSDAKPHTSSKSKSSKSSKVKEKVRPPKVSVKSEDTSDYSSLEDEYKPQRKKKRGRKPKSSQSTEFLSDDEYERKFEEELNGVRKKKKKGVTGIHKPLVLSPVLSEFLHAEELSRLEVVKRLWAYIKENNLQDPNDKRFIVCDDNLKTIFKQDRIHSFTMNKYLTDHLKKKEDLVDGETLNVSSNGSDHVEQNKM</sequence>
<keyword evidence="12" id="KW-1185">Reference proteome</keyword>
<evidence type="ECO:0000256" key="7">
    <source>
        <dbReference type="SAM" id="Phobius"/>
    </source>
</evidence>
<evidence type="ECO:0000256" key="4">
    <source>
        <dbReference type="ARBA" id="ARBA00023136"/>
    </source>
</evidence>
<dbReference type="InterPro" id="IPR019835">
    <property type="entry name" value="SWIB_domain"/>
</dbReference>
<gene>
    <name evidence="11" type="ORF">CPELLU_LOCUS12289</name>
</gene>
<dbReference type="CDD" id="cd10567">
    <property type="entry name" value="SWIB-MDM2_like"/>
    <property type="match status" value="1"/>
</dbReference>
<comment type="caution">
    <text evidence="11">The sequence shown here is derived from an EMBL/GenBank/DDBJ whole genome shotgun (WGS) entry which is preliminary data.</text>
</comment>
<evidence type="ECO:0000256" key="5">
    <source>
        <dbReference type="PROSITE-ProRule" id="PRU00205"/>
    </source>
</evidence>
<name>A0A9N9HXH8_9GLOM</name>
<dbReference type="PROSITE" id="PS51998">
    <property type="entry name" value="DEK_C"/>
    <property type="match status" value="1"/>
</dbReference>
<feature type="region of interest" description="Disordered" evidence="6">
    <location>
        <begin position="274"/>
        <end position="347"/>
    </location>
</feature>
<proteinExistence type="predicted"/>
<feature type="domain" description="DM2" evidence="9">
    <location>
        <begin position="372"/>
        <end position="449"/>
    </location>
</feature>
<dbReference type="EMBL" id="CAJVQA010011723">
    <property type="protein sequence ID" value="CAG8710218.1"/>
    <property type="molecule type" value="Genomic_DNA"/>
</dbReference>
<dbReference type="Pfam" id="PF08766">
    <property type="entry name" value="DEK_C"/>
    <property type="match status" value="1"/>
</dbReference>
<evidence type="ECO:0000313" key="11">
    <source>
        <dbReference type="EMBL" id="CAG8710218.1"/>
    </source>
</evidence>
<dbReference type="InterPro" id="IPR014876">
    <property type="entry name" value="DEK_C"/>
</dbReference>
<feature type="transmembrane region" description="Helical" evidence="7">
    <location>
        <begin position="100"/>
        <end position="117"/>
    </location>
</feature>
<evidence type="ECO:0000256" key="2">
    <source>
        <dbReference type="ARBA" id="ARBA00022692"/>
    </source>
</evidence>
<dbReference type="PANTHER" id="PTHR13844">
    <property type="entry name" value="SWI/SNF-RELATED MATRIX-ASSOCIATED ACTIN-DEPENDENT REGULATOR OF CHROMATIN SUBFAMILY D"/>
    <property type="match status" value="1"/>
</dbReference>
<accession>A0A9N9HXH8</accession>
<feature type="domain" description="DEK-C" evidence="10">
    <location>
        <begin position="197"/>
        <end position="252"/>
    </location>
</feature>
<dbReference type="SUPFAM" id="SSF47592">
    <property type="entry name" value="SWIB/MDM2 domain"/>
    <property type="match status" value="1"/>
</dbReference>
<dbReference type="InterPro" id="IPR006634">
    <property type="entry name" value="TLC-dom"/>
</dbReference>
<dbReference type="PROSITE" id="PS51925">
    <property type="entry name" value="SWIB_MDM2"/>
    <property type="match status" value="1"/>
</dbReference>
<evidence type="ECO:0000259" key="10">
    <source>
        <dbReference type="PROSITE" id="PS51998"/>
    </source>
</evidence>
<evidence type="ECO:0000256" key="6">
    <source>
        <dbReference type="SAM" id="MobiDB-lite"/>
    </source>
</evidence>
<feature type="transmembrane region" description="Helical" evidence="7">
    <location>
        <begin position="24"/>
        <end position="47"/>
    </location>
</feature>
<keyword evidence="2 5" id="KW-0812">Transmembrane</keyword>
<comment type="subcellular location">
    <subcellularLocation>
        <location evidence="1">Membrane</location>
        <topology evidence="1">Multi-pass membrane protein</topology>
    </subcellularLocation>
</comment>
<dbReference type="SMART" id="SM00151">
    <property type="entry name" value="SWIB"/>
    <property type="match status" value="1"/>
</dbReference>
<evidence type="ECO:0000256" key="1">
    <source>
        <dbReference type="ARBA" id="ARBA00004141"/>
    </source>
</evidence>
<dbReference type="SUPFAM" id="SSF109715">
    <property type="entry name" value="DEK C-terminal domain"/>
    <property type="match status" value="1"/>
</dbReference>
<dbReference type="PROSITE" id="PS50922">
    <property type="entry name" value="TLC"/>
    <property type="match status" value="1"/>
</dbReference>
<dbReference type="Gene3D" id="1.10.245.10">
    <property type="entry name" value="SWIB/MDM2 domain"/>
    <property type="match status" value="1"/>
</dbReference>
<dbReference type="Pfam" id="PF03798">
    <property type="entry name" value="TRAM_LAG1_CLN8"/>
    <property type="match status" value="1"/>
</dbReference>
<evidence type="ECO:0000259" key="8">
    <source>
        <dbReference type="PROSITE" id="PS50922"/>
    </source>
</evidence>
<feature type="transmembrane region" description="Helical" evidence="7">
    <location>
        <begin position="68"/>
        <end position="88"/>
    </location>
</feature>
<feature type="domain" description="TLC" evidence="8">
    <location>
        <begin position="61"/>
        <end position="233"/>
    </location>
</feature>
<dbReference type="SMART" id="SM00724">
    <property type="entry name" value="TLC"/>
    <property type="match status" value="1"/>
</dbReference>
<dbReference type="Pfam" id="PF02201">
    <property type="entry name" value="SWIB"/>
    <property type="match status" value="1"/>
</dbReference>
<reference evidence="11" key="1">
    <citation type="submission" date="2021-06" db="EMBL/GenBank/DDBJ databases">
        <authorList>
            <person name="Kallberg Y."/>
            <person name="Tangrot J."/>
            <person name="Rosling A."/>
        </authorList>
    </citation>
    <scope>NUCLEOTIDE SEQUENCE</scope>
    <source>
        <strain evidence="11">FL966</strain>
    </source>
</reference>
<feature type="compositionally biased region" description="Basic residues" evidence="6">
    <location>
        <begin position="287"/>
        <end position="297"/>
    </location>
</feature>
<keyword evidence="4 5" id="KW-0472">Membrane</keyword>
<dbReference type="OrthoDB" id="10266980at2759"/>
<evidence type="ECO:0000259" key="9">
    <source>
        <dbReference type="PROSITE" id="PS51925"/>
    </source>
</evidence>